<gene>
    <name evidence="2" type="ORF">BMJ33_11545</name>
</gene>
<evidence type="ECO:0008006" key="4">
    <source>
        <dbReference type="Google" id="ProtNLM"/>
    </source>
</evidence>
<feature type="region of interest" description="Disordered" evidence="1">
    <location>
        <begin position="30"/>
        <end position="104"/>
    </location>
</feature>
<evidence type="ECO:0000313" key="3">
    <source>
        <dbReference type="Proteomes" id="UP001190825"/>
    </source>
</evidence>
<reference evidence="2 3" key="1">
    <citation type="journal article" date="2018" name="FEMS Microbiol. Ecol.">
        <title>Co-invading symbiotic mutualists of Medicago polymorpha retain high ancestral diversity and contain diverse accessory genomes.</title>
        <authorList>
            <person name="Porter S.S."/>
            <person name="Faber-Hammond J.J."/>
            <person name="Friesen M.L."/>
        </authorList>
    </citation>
    <scope>NUCLEOTIDE SEQUENCE [LARGE SCALE GENOMIC DNA]</scope>
    <source>
        <strain evidence="2 3">Str16</strain>
    </source>
</reference>
<keyword evidence="3" id="KW-1185">Reference proteome</keyword>
<accession>A0ABX4TP48</accession>
<dbReference type="Proteomes" id="UP001190825">
    <property type="component" value="Unassembled WGS sequence"/>
</dbReference>
<evidence type="ECO:0000256" key="1">
    <source>
        <dbReference type="SAM" id="MobiDB-lite"/>
    </source>
</evidence>
<feature type="compositionally biased region" description="Basic and acidic residues" evidence="1">
    <location>
        <begin position="88"/>
        <end position="104"/>
    </location>
</feature>
<organism evidence="2 3">
    <name type="scientific">Sinorhizobium medicae</name>
    <dbReference type="NCBI Taxonomy" id="110321"/>
    <lineage>
        <taxon>Bacteria</taxon>
        <taxon>Pseudomonadati</taxon>
        <taxon>Pseudomonadota</taxon>
        <taxon>Alphaproteobacteria</taxon>
        <taxon>Hyphomicrobiales</taxon>
        <taxon>Rhizobiaceae</taxon>
        <taxon>Sinorhizobium/Ensifer group</taxon>
        <taxon>Sinorhizobium</taxon>
    </lineage>
</organism>
<dbReference type="EMBL" id="NBUC01000065">
    <property type="protein sequence ID" value="PLU04497.1"/>
    <property type="molecule type" value="Genomic_DNA"/>
</dbReference>
<name>A0ABX4TP48_9HYPH</name>
<evidence type="ECO:0000313" key="2">
    <source>
        <dbReference type="EMBL" id="PLU04497.1"/>
    </source>
</evidence>
<proteinExistence type="predicted"/>
<dbReference type="RefSeq" id="WP_018208379.1">
    <property type="nucleotide sequence ID" value="NZ_NBUC01000065.1"/>
</dbReference>
<protein>
    <recommendedName>
        <fullName evidence="4">Head-to-tail connector protein</fullName>
    </recommendedName>
</protein>
<comment type="caution">
    <text evidence="2">The sequence shown here is derived from an EMBL/GenBank/DDBJ whole genome shotgun (WGS) entry which is preliminary data.</text>
</comment>
<feature type="compositionally biased region" description="Basic and acidic residues" evidence="1">
    <location>
        <begin position="58"/>
        <end position="76"/>
    </location>
</feature>
<sequence>MATKHVEALFGPYAGRIIALDEADAKSAISDGWARDPYGPAAETKQVDHNKAAAAAEKAARKLRGEDEPSRPKAKQEQPTTEKAATPEPEKGATYKTRQSETKE</sequence>